<comment type="subcellular location">
    <subcellularLocation>
        <location evidence="1">Membrane</location>
        <topology evidence="1">Multi-pass membrane protein</topology>
    </subcellularLocation>
</comment>
<keyword evidence="2 5" id="KW-0812">Transmembrane</keyword>
<reference evidence="6" key="2">
    <citation type="journal article" date="2023" name="IMA Fungus">
        <title>Comparative genomic study of the Penicillium genus elucidates a diverse pangenome and 15 lateral gene transfer events.</title>
        <authorList>
            <person name="Petersen C."/>
            <person name="Sorensen T."/>
            <person name="Nielsen M.R."/>
            <person name="Sondergaard T.E."/>
            <person name="Sorensen J.L."/>
            <person name="Fitzpatrick D.A."/>
            <person name="Frisvad J.C."/>
            <person name="Nielsen K.L."/>
        </authorList>
    </citation>
    <scope>NUCLEOTIDE SEQUENCE</scope>
    <source>
        <strain evidence="6">IBT 35675</strain>
    </source>
</reference>
<feature type="transmembrane region" description="Helical" evidence="5">
    <location>
        <begin position="130"/>
        <end position="155"/>
    </location>
</feature>
<evidence type="ECO:0000256" key="3">
    <source>
        <dbReference type="ARBA" id="ARBA00022989"/>
    </source>
</evidence>
<dbReference type="GO" id="GO:0016020">
    <property type="term" value="C:membrane"/>
    <property type="evidence" value="ECO:0007669"/>
    <property type="project" value="UniProtKB-SubCell"/>
</dbReference>
<proteinExistence type="predicted"/>
<evidence type="ECO:0000313" key="7">
    <source>
        <dbReference type="Proteomes" id="UP001148299"/>
    </source>
</evidence>
<gene>
    <name evidence="6" type="ORF">N7541_000427</name>
</gene>
<evidence type="ECO:0000313" key="6">
    <source>
        <dbReference type="EMBL" id="KAJ5366486.1"/>
    </source>
</evidence>
<accession>A0A9W9RUN1</accession>
<feature type="transmembrane region" description="Helical" evidence="5">
    <location>
        <begin position="167"/>
        <end position="187"/>
    </location>
</feature>
<feature type="transmembrane region" description="Helical" evidence="5">
    <location>
        <begin position="20"/>
        <end position="44"/>
    </location>
</feature>
<evidence type="ECO:0000256" key="5">
    <source>
        <dbReference type="SAM" id="Phobius"/>
    </source>
</evidence>
<dbReference type="Proteomes" id="UP001148299">
    <property type="component" value="Unassembled WGS sequence"/>
</dbReference>
<dbReference type="Pfam" id="PF04479">
    <property type="entry name" value="RTA1"/>
    <property type="match status" value="1"/>
</dbReference>
<dbReference type="PANTHER" id="PTHR31465">
    <property type="entry name" value="PROTEIN RTA1-RELATED"/>
    <property type="match status" value="1"/>
</dbReference>
<dbReference type="InterPro" id="IPR007568">
    <property type="entry name" value="RTA1"/>
</dbReference>
<evidence type="ECO:0000256" key="4">
    <source>
        <dbReference type="ARBA" id="ARBA00023136"/>
    </source>
</evidence>
<keyword evidence="4 5" id="KW-0472">Membrane</keyword>
<dbReference type="AlphaFoldDB" id="A0A9W9RUN1"/>
<organism evidence="6 7">
    <name type="scientific">Penicillium brevicompactum</name>
    <dbReference type="NCBI Taxonomy" id="5074"/>
    <lineage>
        <taxon>Eukaryota</taxon>
        <taxon>Fungi</taxon>
        <taxon>Dikarya</taxon>
        <taxon>Ascomycota</taxon>
        <taxon>Pezizomycotina</taxon>
        <taxon>Eurotiomycetes</taxon>
        <taxon>Eurotiomycetidae</taxon>
        <taxon>Eurotiales</taxon>
        <taxon>Aspergillaceae</taxon>
        <taxon>Penicillium</taxon>
    </lineage>
</organism>
<sequence length="311" mass="35013">MGETGDVVCSKYKAWKLNGLHAFVAVLFTAGYAVREAGAFYYIYNKHDERSLIFYITNQVLIYIGPPLSELGNYHILGRVFNYIPWLSPFAPEKVFTIFGSLMGLVEALNGLGVAFTSNPTGNKQEIGKILVLASLGVQLCVIISFFALATLLYVRYRKANIPNKAIPTVLNTLYMSMTLILIRSIYRVVEHAGNTSMDLGNEHELQSLSPIMRYEWYFYVFEATTMLLNSILWNVFHPGRFLPTDKSFLSEDGVTEMIFPKDLTHQRLSLTQLGRLIMQILTFGLWSQIFPNRPPNPPGALDGASFQSNA</sequence>
<keyword evidence="7" id="KW-1185">Reference proteome</keyword>
<keyword evidence="3 5" id="KW-1133">Transmembrane helix</keyword>
<dbReference type="EMBL" id="JAPZBR010000001">
    <property type="protein sequence ID" value="KAJ5366486.1"/>
    <property type="molecule type" value="Genomic_DNA"/>
</dbReference>
<name>A0A9W9RUN1_PENBR</name>
<feature type="transmembrane region" description="Helical" evidence="5">
    <location>
        <begin position="217"/>
        <end position="237"/>
    </location>
</feature>
<dbReference type="PANTHER" id="PTHR31465:SF34">
    <property type="entry name" value="DOMAIN PROTEIN, PUTATIVE (AFU_ORTHOLOGUE AFUA_3G00480)-RELATED"/>
    <property type="match status" value="1"/>
</dbReference>
<protein>
    <submittedName>
        <fullName evidence="6">Uncharacterized protein</fullName>
    </submittedName>
</protein>
<feature type="transmembrane region" description="Helical" evidence="5">
    <location>
        <begin position="95"/>
        <end position="118"/>
    </location>
</feature>
<evidence type="ECO:0000256" key="1">
    <source>
        <dbReference type="ARBA" id="ARBA00004141"/>
    </source>
</evidence>
<reference evidence="6" key="1">
    <citation type="submission" date="2022-12" db="EMBL/GenBank/DDBJ databases">
        <authorList>
            <person name="Petersen C."/>
        </authorList>
    </citation>
    <scope>NUCLEOTIDE SEQUENCE</scope>
    <source>
        <strain evidence="6">IBT 35675</strain>
    </source>
</reference>
<evidence type="ECO:0000256" key="2">
    <source>
        <dbReference type="ARBA" id="ARBA00022692"/>
    </source>
</evidence>
<comment type="caution">
    <text evidence="6">The sequence shown here is derived from an EMBL/GenBank/DDBJ whole genome shotgun (WGS) entry which is preliminary data.</text>
</comment>